<gene>
    <name evidence="1" type="ORF">C8U37_11649</name>
</gene>
<dbReference type="AlphaFoldDB" id="A0A2T5IFT6"/>
<dbReference type="Proteomes" id="UP000244161">
    <property type="component" value="Unassembled WGS sequence"/>
</dbReference>
<dbReference type="EMBL" id="QAOM01000016">
    <property type="protein sequence ID" value="PTQ82708.1"/>
    <property type="molecule type" value="Genomic_DNA"/>
</dbReference>
<dbReference type="RefSeq" id="WP_108033292.1">
    <property type="nucleotide sequence ID" value="NZ_QAOM01000016.1"/>
</dbReference>
<evidence type="ECO:0000313" key="1">
    <source>
        <dbReference type="EMBL" id="PTQ82708.1"/>
    </source>
</evidence>
<evidence type="ECO:0000313" key="2">
    <source>
        <dbReference type="Proteomes" id="UP000244161"/>
    </source>
</evidence>
<comment type="caution">
    <text evidence="1">The sequence shown here is derived from an EMBL/GenBank/DDBJ whole genome shotgun (WGS) entry which is preliminary data.</text>
</comment>
<sequence length="94" mass="10705">MFSFFGKNNETDTQDLKNFRVEKNMNNLLWIDYTNELFMIKTKVGIKPKYLSKFNELESYSLFENGKELVKRSGVGRALVGGALFGGAGLSLER</sequence>
<proteinExistence type="predicted"/>
<organism evidence="1 2">
    <name type="scientific">Trichococcus patagoniensis</name>
    <dbReference type="NCBI Taxonomy" id="382641"/>
    <lineage>
        <taxon>Bacteria</taxon>
        <taxon>Bacillati</taxon>
        <taxon>Bacillota</taxon>
        <taxon>Bacilli</taxon>
        <taxon>Lactobacillales</taxon>
        <taxon>Carnobacteriaceae</taxon>
        <taxon>Trichococcus</taxon>
    </lineage>
</organism>
<accession>A0A2T5IFT6</accession>
<protein>
    <submittedName>
        <fullName evidence="1">Uncharacterized protein</fullName>
    </submittedName>
</protein>
<keyword evidence="2" id="KW-1185">Reference proteome</keyword>
<reference evidence="1 2" key="1">
    <citation type="submission" date="2018-04" db="EMBL/GenBank/DDBJ databases">
        <title>Genomic Encyclopedia of Archaeal and Bacterial Type Strains, Phase II (KMG-II): from individual species to whole genera.</title>
        <authorList>
            <person name="Goeker M."/>
        </authorList>
    </citation>
    <scope>NUCLEOTIDE SEQUENCE [LARGE SCALE GENOMIC DNA]</scope>
    <source>
        <strain evidence="1 2">DSM 18806</strain>
    </source>
</reference>
<name>A0A2T5IFT6_9LACT</name>